<evidence type="ECO:0000313" key="1">
    <source>
        <dbReference type="EMBL" id="MBI1756606.1"/>
    </source>
</evidence>
<organism evidence="1 2">
    <name type="scientific">Fimbriimonas ginsengisoli</name>
    <dbReference type="NCBI Taxonomy" id="1005039"/>
    <lineage>
        <taxon>Bacteria</taxon>
        <taxon>Bacillati</taxon>
        <taxon>Armatimonadota</taxon>
        <taxon>Fimbriimonadia</taxon>
        <taxon>Fimbriimonadales</taxon>
        <taxon>Fimbriimonadaceae</taxon>
        <taxon>Fimbriimonas</taxon>
    </lineage>
</organism>
<protein>
    <submittedName>
        <fullName evidence="1">DUF1800 domain-containing protein</fullName>
    </submittedName>
</protein>
<comment type="caution">
    <text evidence="1">The sequence shown here is derived from an EMBL/GenBank/DDBJ whole genome shotgun (WGS) entry which is preliminary data.</text>
</comment>
<dbReference type="EMBL" id="JACOSL010000037">
    <property type="protein sequence ID" value="MBI1756606.1"/>
    <property type="molecule type" value="Genomic_DNA"/>
</dbReference>
<reference evidence="1" key="1">
    <citation type="submission" date="2020-07" db="EMBL/GenBank/DDBJ databases">
        <title>Huge and variable diversity of episymbiotic CPR bacteria and DPANN archaea in groundwater ecosystems.</title>
        <authorList>
            <person name="He C.Y."/>
            <person name="Keren R."/>
            <person name="Whittaker M."/>
            <person name="Farag I.F."/>
            <person name="Doudna J."/>
            <person name="Cate J.H.D."/>
            <person name="Banfield J.F."/>
        </authorList>
    </citation>
    <scope>NUCLEOTIDE SEQUENCE</scope>
    <source>
        <strain evidence="1">NC_groundwater_17_Pr7_B-0.1um_64_12</strain>
    </source>
</reference>
<proteinExistence type="predicted"/>
<evidence type="ECO:0000313" key="2">
    <source>
        <dbReference type="Proteomes" id="UP000727962"/>
    </source>
</evidence>
<sequence length="489" mass="54654">MKLGKREKIIHLYNRFGLGASEAEIEEGMGVGVDGTLDRLLNYEKTPFEFPVSVWEFVFYGDDKVAMDVGRVAQWWVLRMIATPRPLEEKLTLFWHSHFAVSGSKSEFGPMMFAYLNTLRAHAGGSFLSLLNEVSKSPAMVHWLDCDRSLKGRPNENFARELMELFTMGIGNYTEKDVQEAARAFSGWSIRYPYYELGKVKETDRVRFGVQHEMPLVVFQDSPELHDNGEKTYLGQKGAFTAEEILEMAARHPATAARTCRKLWEFFAYQNPEPAVVERLAKVFKKNDLQIKPVLQAIADSREFWGEQCVGTMVKSPVDFAVGAMRQVEASARMLRLRILYASYDTPIEGTLNNDAYAVRRNMADQGLSLLFPPDVSGWKWGPAWATAAGAIDRIRFADYLFSNRKGGPPAVALRDRLMKEATGASPDQIVDRLLTALATPLSSEKKAILVSACTKAGGAKALAKAATANTLLRNLTQLAFAAPEYHLC</sequence>
<dbReference type="Proteomes" id="UP000727962">
    <property type="component" value="Unassembled WGS sequence"/>
</dbReference>
<accession>A0A931LVH5</accession>
<gene>
    <name evidence="1" type="ORF">HYR64_05810</name>
</gene>
<dbReference type="Pfam" id="PF08811">
    <property type="entry name" value="DUF1800"/>
    <property type="match status" value="1"/>
</dbReference>
<name>A0A931LVH5_FIMGI</name>
<dbReference type="AlphaFoldDB" id="A0A931LVH5"/>
<dbReference type="InterPro" id="IPR014917">
    <property type="entry name" value="DUF1800"/>
</dbReference>